<dbReference type="GO" id="GO:0004725">
    <property type="term" value="F:protein tyrosine phosphatase activity"/>
    <property type="evidence" value="ECO:0007669"/>
    <property type="project" value="UniProtKB-EC"/>
</dbReference>
<evidence type="ECO:0000256" key="4">
    <source>
        <dbReference type="ARBA" id="ARBA00022912"/>
    </source>
</evidence>
<reference evidence="6 7" key="1">
    <citation type="journal article" date="2024" name="Science">
        <title>Giant polyketide synthase enzymes in the biosynthesis of giant marine polyether toxins.</title>
        <authorList>
            <person name="Fallon T.R."/>
            <person name="Shende V.V."/>
            <person name="Wierzbicki I.H."/>
            <person name="Pendleton A.L."/>
            <person name="Watervoot N.F."/>
            <person name="Auber R.P."/>
            <person name="Gonzalez D.J."/>
            <person name="Wisecaver J.H."/>
            <person name="Moore B.S."/>
        </authorList>
    </citation>
    <scope>NUCLEOTIDE SEQUENCE [LARGE SCALE GENOMIC DNA]</scope>
    <source>
        <strain evidence="6 7">12B1</strain>
    </source>
</reference>
<evidence type="ECO:0000313" key="7">
    <source>
        <dbReference type="Proteomes" id="UP001515480"/>
    </source>
</evidence>
<keyword evidence="4" id="KW-0904">Protein phosphatase</keyword>
<accession>A0AB34JBR7</accession>
<dbReference type="PANTHER" id="PTHR45848">
    <property type="entry name" value="DUAL SPECIFICITY PROTEIN PHOSPHATASE 12 FAMILY MEMBER"/>
    <property type="match status" value="1"/>
</dbReference>
<organism evidence="6 7">
    <name type="scientific">Prymnesium parvum</name>
    <name type="common">Toxic golden alga</name>
    <dbReference type="NCBI Taxonomy" id="97485"/>
    <lineage>
        <taxon>Eukaryota</taxon>
        <taxon>Haptista</taxon>
        <taxon>Haptophyta</taxon>
        <taxon>Prymnesiophyceae</taxon>
        <taxon>Prymnesiales</taxon>
        <taxon>Prymnesiaceae</taxon>
        <taxon>Prymnesium</taxon>
    </lineage>
</organism>
<evidence type="ECO:0000256" key="5">
    <source>
        <dbReference type="SAM" id="MobiDB-lite"/>
    </source>
</evidence>
<dbReference type="PANTHER" id="PTHR45848:SF4">
    <property type="entry name" value="DUAL SPECIFICITY PROTEIN PHOSPHATASE 12"/>
    <property type="match status" value="1"/>
</dbReference>
<dbReference type="Proteomes" id="UP001515480">
    <property type="component" value="Unassembled WGS sequence"/>
</dbReference>
<protein>
    <recommendedName>
        <fullName evidence="2">protein-tyrosine-phosphatase</fullName>
        <ecNumber evidence="2">3.1.3.48</ecNumber>
    </recommendedName>
</protein>
<comment type="caution">
    <text evidence="6">The sequence shown here is derived from an EMBL/GenBank/DDBJ whole genome shotgun (WGS) entry which is preliminary data.</text>
</comment>
<keyword evidence="3" id="KW-0378">Hydrolase</keyword>
<evidence type="ECO:0000256" key="2">
    <source>
        <dbReference type="ARBA" id="ARBA00013064"/>
    </source>
</evidence>
<proteinExistence type="inferred from homology"/>
<dbReference type="GO" id="GO:0008138">
    <property type="term" value="F:protein tyrosine/serine/threonine phosphatase activity"/>
    <property type="evidence" value="ECO:0007669"/>
    <property type="project" value="TreeGrafter"/>
</dbReference>
<name>A0AB34JBR7_PRYPA</name>
<evidence type="ECO:0000313" key="6">
    <source>
        <dbReference type="EMBL" id="KAL1519139.1"/>
    </source>
</evidence>
<keyword evidence="7" id="KW-1185">Reference proteome</keyword>
<dbReference type="EC" id="3.1.3.48" evidence="2"/>
<dbReference type="AlphaFoldDB" id="A0AB34JBR7"/>
<comment type="similarity">
    <text evidence="1">Belongs to the protein-tyrosine phosphatase family. Non-receptor class dual specificity subfamily.</text>
</comment>
<sequence>MSSLEVSAVAYTRGELGAELLLLEGDGGTLSTPPFAAAAADERLAVSARQLSEATGSLLAPSGGAASSEAHLLAKLTAGKGIVELRASARVLFLVPTRRAPPPPAAAPRLEWWPLARLLPMVEAEPRRLDGALRALLEPRDVPAQLWLRRAALPPAAPHAAAPPADEASVPRQLATDLFVGEAASATQLELLRALGVTHLLLFDAPPPHGGDAAAAATRRRALEAARQLGATVAAVEACDAAVAAGEAEAVLREACGFVGAALGCRKGVVLLAGPLRLAAHAGAAWAACAHLAARGELRVAAAFARCRALFPEARMSAGLAAAAQAYAEAQRAKAEAAEGEGAEAAGGRKKAANEGGGGARERPRMQSGRWVRVLWPAEAEGAARAPQEKGGVQYPPGLRVGLEAPPAAAAAAGGAATCWRCYEAVEACTCGLHTPSGGAAAASCGSGPSAAYRCRKCRAMLFTTAVLEVHEKGGGQGAFRWHKRETAKKVADANCESYFLQSDATTSLEQVEGKICCSKCSARIGSYNWSGSQCSCGAWITPAIQVVKSKVDETILS</sequence>
<dbReference type="EMBL" id="JBGBPQ010000010">
    <property type="protein sequence ID" value="KAL1519139.1"/>
    <property type="molecule type" value="Genomic_DNA"/>
</dbReference>
<dbReference type="GO" id="GO:0005634">
    <property type="term" value="C:nucleus"/>
    <property type="evidence" value="ECO:0007669"/>
    <property type="project" value="TreeGrafter"/>
</dbReference>
<feature type="region of interest" description="Disordered" evidence="5">
    <location>
        <begin position="338"/>
        <end position="366"/>
    </location>
</feature>
<evidence type="ECO:0000256" key="1">
    <source>
        <dbReference type="ARBA" id="ARBA00008601"/>
    </source>
</evidence>
<gene>
    <name evidence="6" type="ORF">AB1Y20_003401</name>
</gene>
<evidence type="ECO:0000256" key="3">
    <source>
        <dbReference type="ARBA" id="ARBA00022801"/>
    </source>
</evidence>